<protein>
    <submittedName>
        <fullName evidence="1">Uncharacterized protein</fullName>
    </submittedName>
</protein>
<sequence length="77" mass="8218">MTDPATTFHVRRDDDGTVLALVRLRTDDEGLHGEAYQPGVGWVANPSALDVLRNGQDYDLVDADAAALLAAAMVPEP</sequence>
<dbReference type="STRING" id="590998.Celf_0487"/>
<reference evidence="1 2" key="1">
    <citation type="submission" date="2011-04" db="EMBL/GenBank/DDBJ databases">
        <title>Complete sequence of Cellulomonas fimi ATCC 484.</title>
        <authorList>
            <consortium name="US DOE Joint Genome Institute"/>
            <person name="Lucas S."/>
            <person name="Han J."/>
            <person name="Lapidus A."/>
            <person name="Cheng J.-F."/>
            <person name="Goodwin L."/>
            <person name="Pitluck S."/>
            <person name="Peters L."/>
            <person name="Chertkov O."/>
            <person name="Detter J.C."/>
            <person name="Han C."/>
            <person name="Tapia R."/>
            <person name="Land M."/>
            <person name="Hauser L."/>
            <person name="Kyrpides N."/>
            <person name="Ivanova N."/>
            <person name="Ovchinnikova G."/>
            <person name="Pagani I."/>
            <person name="Mead D."/>
            <person name="Brumm P."/>
            <person name="Woyke T."/>
        </authorList>
    </citation>
    <scope>NUCLEOTIDE SEQUENCE [LARGE SCALE GENOMIC DNA]</scope>
    <source>
        <strain evidence="2">ATCC 484 / DSM 20113 / JCM 1341 / NBRC 15513 / NCIMB 8980 / NCTC 7547</strain>
    </source>
</reference>
<dbReference type="EMBL" id="CP002666">
    <property type="protein sequence ID" value="AEE44627.1"/>
    <property type="molecule type" value="Genomic_DNA"/>
</dbReference>
<gene>
    <name evidence="1" type="ordered locus">Celf_0487</name>
</gene>
<dbReference type="Proteomes" id="UP000008460">
    <property type="component" value="Chromosome"/>
</dbReference>
<proteinExistence type="predicted"/>
<organism evidence="1 2">
    <name type="scientific">Cellulomonas fimi (strain ATCC 484 / DSM 20113 / JCM 1341 / CCUG 24087 / LMG 16345 / NBRC 15513 / NCIMB 8980 / NCTC 7547 / NRS-133)</name>
    <dbReference type="NCBI Taxonomy" id="590998"/>
    <lineage>
        <taxon>Bacteria</taxon>
        <taxon>Bacillati</taxon>
        <taxon>Actinomycetota</taxon>
        <taxon>Actinomycetes</taxon>
        <taxon>Micrococcales</taxon>
        <taxon>Cellulomonadaceae</taxon>
        <taxon>Cellulomonas</taxon>
    </lineage>
</organism>
<dbReference type="KEGG" id="cfi:Celf_0487"/>
<dbReference type="AlphaFoldDB" id="F4H870"/>
<evidence type="ECO:0000313" key="1">
    <source>
        <dbReference type="EMBL" id="AEE44627.1"/>
    </source>
</evidence>
<evidence type="ECO:0000313" key="2">
    <source>
        <dbReference type="Proteomes" id="UP000008460"/>
    </source>
</evidence>
<accession>F4H870</accession>
<keyword evidence="2" id="KW-1185">Reference proteome</keyword>
<dbReference type="HOGENOM" id="CLU_2631706_0_0_11"/>
<name>F4H870_CELFA</name>
<dbReference type="RefSeq" id="WP_013769656.1">
    <property type="nucleotide sequence ID" value="NC_015514.1"/>
</dbReference>